<comment type="caution">
    <text evidence="7">The sequence shown here is derived from an EMBL/GenBank/DDBJ whole genome shotgun (WGS) entry which is preliminary data.</text>
</comment>
<evidence type="ECO:0000313" key="8">
    <source>
        <dbReference type="Proteomes" id="UP001291623"/>
    </source>
</evidence>
<sequence>MVQSKKFKALRQREWGSWVSEIRHPPLKKMIWLGTFETAEEAVRDYDETTILMNGQVTKTNFPIVRRIMLMRRNSPFLHQHCPLCSMLQGSNTILDLSEA</sequence>
<evidence type="ECO:0000313" key="7">
    <source>
        <dbReference type="EMBL" id="KAK4349124.1"/>
    </source>
</evidence>
<organism evidence="7 8">
    <name type="scientific">Anisodus tanguticus</name>
    <dbReference type="NCBI Taxonomy" id="243964"/>
    <lineage>
        <taxon>Eukaryota</taxon>
        <taxon>Viridiplantae</taxon>
        <taxon>Streptophyta</taxon>
        <taxon>Embryophyta</taxon>
        <taxon>Tracheophyta</taxon>
        <taxon>Spermatophyta</taxon>
        <taxon>Magnoliopsida</taxon>
        <taxon>eudicotyledons</taxon>
        <taxon>Gunneridae</taxon>
        <taxon>Pentapetalae</taxon>
        <taxon>asterids</taxon>
        <taxon>lamiids</taxon>
        <taxon>Solanales</taxon>
        <taxon>Solanaceae</taxon>
        <taxon>Solanoideae</taxon>
        <taxon>Hyoscyameae</taxon>
        <taxon>Anisodus</taxon>
    </lineage>
</organism>
<evidence type="ECO:0000256" key="4">
    <source>
        <dbReference type="ARBA" id="ARBA00023163"/>
    </source>
</evidence>
<keyword evidence="4" id="KW-0804">Transcription</keyword>
<reference evidence="7" key="1">
    <citation type="submission" date="2023-12" db="EMBL/GenBank/DDBJ databases">
        <title>Genome assembly of Anisodus tanguticus.</title>
        <authorList>
            <person name="Wang Y.-J."/>
        </authorList>
    </citation>
    <scope>NUCLEOTIDE SEQUENCE</scope>
    <source>
        <strain evidence="7">KB-2021</strain>
        <tissue evidence="7">Leaf</tissue>
    </source>
</reference>
<dbReference type="PANTHER" id="PTHR31194">
    <property type="entry name" value="SHN SHINE , DNA BINDING / TRANSCRIPTION FACTOR"/>
    <property type="match status" value="1"/>
</dbReference>
<dbReference type="PRINTS" id="PR00367">
    <property type="entry name" value="ETHRSPELEMNT"/>
</dbReference>
<evidence type="ECO:0000256" key="1">
    <source>
        <dbReference type="ARBA" id="ARBA00004123"/>
    </source>
</evidence>
<dbReference type="PANTHER" id="PTHR31194:SF12">
    <property type="entry name" value="ETHYLENE-RESPONSIVE TRANSCRIPTION FACTOR SHINE 2"/>
    <property type="match status" value="1"/>
</dbReference>
<dbReference type="CDD" id="cd00018">
    <property type="entry name" value="AP2"/>
    <property type="match status" value="1"/>
</dbReference>
<dbReference type="InterPro" id="IPR016177">
    <property type="entry name" value="DNA-bd_dom_sf"/>
</dbReference>
<evidence type="ECO:0000256" key="3">
    <source>
        <dbReference type="ARBA" id="ARBA00023125"/>
    </source>
</evidence>
<dbReference type="SMART" id="SM00380">
    <property type="entry name" value="AP2"/>
    <property type="match status" value="1"/>
</dbReference>
<evidence type="ECO:0000259" key="6">
    <source>
        <dbReference type="PROSITE" id="PS51032"/>
    </source>
</evidence>
<name>A0AAE1RBI7_9SOLA</name>
<evidence type="ECO:0000256" key="2">
    <source>
        <dbReference type="ARBA" id="ARBA00023015"/>
    </source>
</evidence>
<dbReference type="PROSITE" id="PS51032">
    <property type="entry name" value="AP2_ERF"/>
    <property type="match status" value="1"/>
</dbReference>
<dbReference type="InterPro" id="IPR050913">
    <property type="entry name" value="AP2/ERF_ERF"/>
</dbReference>
<evidence type="ECO:0000256" key="5">
    <source>
        <dbReference type="ARBA" id="ARBA00023242"/>
    </source>
</evidence>
<dbReference type="GO" id="GO:0003700">
    <property type="term" value="F:DNA-binding transcription factor activity"/>
    <property type="evidence" value="ECO:0007669"/>
    <property type="project" value="InterPro"/>
</dbReference>
<comment type="subcellular location">
    <subcellularLocation>
        <location evidence="1">Nucleus</location>
    </subcellularLocation>
</comment>
<feature type="domain" description="AP2/ERF" evidence="6">
    <location>
        <begin position="6"/>
        <end position="63"/>
    </location>
</feature>
<dbReference type="Proteomes" id="UP001291623">
    <property type="component" value="Unassembled WGS sequence"/>
</dbReference>
<keyword evidence="5" id="KW-0539">Nucleus</keyword>
<accession>A0AAE1RBI7</accession>
<keyword evidence="8" id="KW-1185">Reference proteome</keyword>
<dbReference type="InterPro" id="IPR001471">
    <property type="entry name" value="AP2/ERF_dom"/>
</dbReference>
<dbReference type="EMBL" id="JAVYJV010000017">
    <property type="protein sequence ID" value="KAK4349124.1"/>
    <property type="molecule type" value="Genomic_DNA"/>
</dbReference>
<proteinExistence type="predicted"/>
<protein>
    <recommendedName>
        <fullName evidence="6">AP2/ERF domain-containing protein</fullName>
    </recommendedName>
</protein>
<keyword evidence="2" id="KW-0805">Transcription regulation</keyword>
<dbReference type="SUPFAM" id="SSF54171">
    <property type="entry name" value="DNA-binding domain"/>
    <property type="match status" value="1"/>
</dbReference>
<dbReference type="Gene3D" id="3.30.730.10">
    <property type="entry name" value="AP2/ERF domain"/>
    <property type="match status" value="1"/>
</dbReference>
<dbReference type="InterPro" id="IPR036955">
    <property type="entry name" value="AP2/ERF_dom_sf"/>
</dbReference>
<dbReference type="GO" id="GO:0003677">
    <property type="term" value="F:DNA binding"/>
    <property type="evidence" value="ECO:0007669"/>
    <property type="project" value="UniProtKB-KW"/>
</dbReference>
<gene>
    <name evidence="7" type="ORF">RND71_031879</name>
</gene>
<dbReference type="GO" id="GO:0005634">
    <property type="term" value="C:nucleus"/>
    <property type="evidence" value="ECO:0007669"/>
    <property type="project" value="UniProtKB-SubCell"/>
</dbReference>
<dbReference type="AlphaFoldDB" id="A0AAE1RBI7"/>
<keyword evidence="3" id="KW-0238">DNA-binding</keyword>